<dbReference type="AlphaFoldDB" id="A0A1M4N1M8"/>
<evidence type="ECO:0000256" key="2">
    <source>
        <dbReference type="ARBA" id="ARBA00022723"/>
    </source>
</evidence>
<evidence type="ECO:0000256" key="1">
    <source>
        <dbReference type="ARBA" id="ARBA00022617"/>
    </source>
</evidence>
<reference evidence="8" key="1">
    <citation type="submission" date="2016-09" db="EMBL/GenBank/DDBJ databases">
        <authorList>
            <person name="Wibberg D."/>
        </authorList>
    </citation>
    <scope>NUCLEOTIDE SEQUENCE [LARGE SCALE GENOMIC DNA]</scope>
</reference>
<keyword evidence="5" id="KW-0732">Signal</keyword>
<dbReference type="Pfam" id="PF13442">
    <property type="entry name" value="Cytochrome_CBB3"/>
    <property type="match status" value="1"/>
</dbReference>
<dbReference type="PANTHER" id="PTHR40942">
    <property type="match status" value="1"/>
</dbReference>
<sequence length="147" mass="15332">MRRAVICAALLAGAPAAAEVTLSDVLSTRGLDGFVTADRLPEPDAPTLVQGKGVWEGTCMACHGGNKATGAPKITATKKWQPRIAQGLPTLIDHATQGFVGKTYTEMPARGGNRDLSDAEIAAAVTFMVWASGGEAEALAFIEHNKE</sequence>
<accession>A0A1M4N1M8</accession>
<dbReference type="Gene3D" id="1.10.760.10">
    <property type="entry name" value="Cytochrome c-like domain"/>
    <property type="match status" value="1"/>
</dbReference>
<evidence type="ECO:0000313" key="8">
    <source>
        <dbReference type="Proteomes" id="UP000184085"/>
    </source>
</evidence>
<dbReference type="GO" id="GO:0009055">
    <property type="term" value="F:electron transfer activity"/>
    <property type="evidence" value="ECO:0007669"/>
    <property type="project" value="InterPro"/>
</dbReference>
<evidence type="ECO:0000256" key="5">
    <source>
        <dbReference type="SAM" id="SignalP"/>
    </source>
</evidence>
<dbReference type="GO" id="GO:0020037">
    <property type="term" value="F:heme binding"/>
    <property type="evidence" value="ECO:0007669"/>
    <property type="project" value="InterPro"/>
</dbReference>
<evidence type="ECO:0000256" key="4">
    <source>
        <dbReference type="PROSITE-ProRule" id="PRU00433"/>
    </source>
</evidence>
<keyword evidence="1 4" id="KW-0349">Heme</keyword>
<feature type="signal peptide" evidence="5">
    <location>
        <begin position="1"/>
        <end position="18"/>
    </location>
</feature>
<keyword evidence="8" id="KW-1185">Reference proteome</keyword>
<dbReference type="EMBL" id="FMJB01000060">
    <property type="protein sequence ID" value="SCM68770.1"/>
    <property type="molecule type" value="Genomic_DNA"/>
</dbReference>
<keyword evidence="2 4" id="KW-0479">Metal-binding</keyword>
<gene>
    <name evidence="7" type="ORF">KARMA_2999</name>
</gene>
<evidence type="ECO:0000313" key="7">
    <source>
        <dbReference type="EMBL" id="SCM68770.1"/>
    </source>
</evidence>
<name>A0A1M4N1M8_9RHOB</name>
<dbReference type="GO" id="GO:0046872">
    <property type="term" value="F:metal ion binding"/>
    <property type="evidence" value="ECO:0007669"/>
    <property type="project" value="UniProtKB-KW"/>
</dbReference>
<evidence type="ECO:0000259" key="6">
    <source>
        <dbReference type="PROSITE" id="PS51007"/>
    </source>
</evidence>
<dbReference type="InterPro" id="IPR036909">
    <property type="entry name" value="Cyt_c-like_dom_sf"/>
</dbReference>
<feature type="chain" id="PRO_5009906708" description="Cytochrome c domain-containing protein" evidence="5">
    <location>
        <begin position="19"/>
        <end position="147"/>
    </location>
</feature>
<dbReference type="Proteomes" id="UP000184085">
    <property type="component" value="Unassembled WGS sequence"/>
</dbReference>
<dbReference type="SUPFAM" id="SSF46626">
    <property type="entry name" value="Cytochrome c"/>
    <property type="match status" value="1"/>
</dbReference>
<dbReference type="PROSITE" id="PS51007">
    <property type="entry name" value="CYTC"/>
    <property type="match status" value="1"/>
</dbReference>
<dbReference type="PANTHER" id="PTHR40942:SF4">
    <property type="entry name" value="CYTOCHROME C5"/>
    <property type="match status" value="1"/>
</dbReference>
<evidence type="ECO:0000256" key="3">
    <source>
        <dbReference type="ARBA" id="ARBA00023004"/>
    </source>
</evidence>
<dbReference type="RefSeq" id="WP_072707663.1">
    <property type="nucleotide sequence ID" value="NZ_FMJB01000060.1"/>
</dbReference>
<organism evidence="7 8">
    <name type="scientific">Donghicola eburneus</name>
    <dbReference type="NCBI Taxonomy" id="393278"/>
    <lineage>
        <taxon>Bacteria</taxon>
        <taxon>Pseudomonadati</taxon>
        <taxon>Pseudomonadota</taxon>
        <taxon>Alphaproteobacteria</taxon>
        <taxon>Rhodobacterales</taxon>
        <taxon>Roseobacteraceae</taxon>
        <taxon>Donghicola</taxon>
    </lineage>
</organism>
<proteinExistence type="predicted"/>
<feature type="domain" description="Cytochrome c" evidence="6">
    <location>
        <begin position="46"/>
        <end position="132"/>
    </location>
</feature>
<protein>
    <recommendedName>
        <fullName evidence="6">Cytochrome c domain-containing protein</fullName>
    </recommendedName>
</protein>
<keyword evidence="3 4" id="KW-0408">Iron</keyword>
<dbReference type="InterPro" id="IPR009056">
    <property type="entry name" value="Cyt_c-like_dom"/>
</dbReference>